<name>A0A1E3QTT2_9ASCO</name>
<proteinExistence type="predicted"/>
<gene>
    <name evidence="1" type="ORF">BABINDRAFT_160491</name>
</gene>
<reference evidence="2" key="1">
    <citation type="submission" date="2016-05" db="EMBL/GenBank/DDBJ databases">
        <title>Comparative genomics of biotechnologically important yeasts.</title>
        <authorList>
            <consortium name="DOE Joint Genome Institute"/>
            <person name="Riley R."/>
            <person name="Haridas S."/>
            <person name="Wolfe K.H."/>
            <person name="Lopes M.R."/>
            <person name="Hittinger C.T."/>
            <person name="Goker M."/>
            <person name="Salamov A."/>
            <person name="Wisecaver J."/>
            <person name="Long T.M."/>
            <person name="Aerts A.L."/>
            <person name="Barry K."/>
            <person name="Choi C."/>
            <person name="Clum A."/>
            <person name="Coughlan A.Y."/>
            <person name="Deshpande S."/>
            <person name="Douglass A.P."/>
            <person name="Hanson S.J."/>
            <person name="Klenk H.-P."/>
            <person name="Labutti K."/>
            <person name="Lapidus A."/>
            <person name="Lindquist E."/>
            <person name="Lipzen A."/>
            <person name="Meier-Kolthoff J.P."/>
            <person name="Ohm R.A."/>
            <person name="Otillar R.P."/>
            <person name="Pangilinan J."/>
            <person name="Peng Y."/>
            <person name="Rokas A."/>
            <person name="Rosa C.A."/>
            <person name="Scheuner C."/>
            <person name="Sibirny A.A."/>
            <person name="Slot J.C."/>
            <person name="Stielow J.B."/>
            <person name="Sun H."/>
            <person name="Kurtzman C.P."/>
            <person name="Blackwell M."/>
            <person name="Grigoriev I.V."/>
            <person name="Jeffries T.W."/>
        </authorList>
    </citation>
    <scope>NUCLEOTIDE SEQUENCE [LARGE SCALE GENOMIC DNA]</scope>
    <source>
        <strain evidence="2">NRRL Y-12698</strain>
    </source>
</reference>
<dbReference type="AlphaFoldDB" id="A0A1E3QTT2"/>
<organism evidence="1 2">
    <name type="scientific">Babjeviella inositovora NRRL Y-12698</name>
    <dbReference type="NCBI Taxonomy" id="984486"/>
    <lineage>
        <taxon>Eukaryota</taxon>
        <taxon>Fungi</taxon>
        <taxon>Dikarya</taxon>
        <taxon>Ascomycota</taxon>
        <taxon>Saccharomycotina</taxon>
        <taxon>Pichiomycetes</taxon>
        <taxon>Serinales incertae sedis</taxon>
        <taxon>Babjeviella</taxon>
    </lineage>
</organism>
<dbReference type="GeneID" id="30146114"/>
<accession>A0A1E3QTT2</accession>
<dbReference type="RefSeq" id="XP_018986408.1">
    <property type="nucleotide sequence ID" value="XM_019128261.1"/>
</dbReference>
<keyword evidence="2" id="KW-1185">Reference proteome</keyword>
<evidence type="ECO:0000313" key="1">
    <source>
        <dbReference type="EMBL" id="ODQ81080.1"/>
    </source>
</evidence>
<evidence type="ECO:0000313" key="2">
    <source>
        <dbReference type="Proteomes" id="UP000094336"/>
    </source>
</evidence>
<dbReference type="Proteomes" id="UP000094336">
    <property type="component" value="Unassembled WGS sequence"/>
</dbReference>
<protein>
    <submittedName>
        <fullName evidence="1">Uncharacterized protein</fullName>
    </submittedName>
</protein>
<sequence>MQLAHSISVISIGASQAVDRESEMLYPLLKVRCRYQQNTQLDAIYSLSMTIACVLGAHNMSVYTHMIGSLRDKLHPNNVA</sequence>
<dbReference type="EMBL" id="KV454428">
    <property type="protein sequence ID" value="ODQ81080.1"/>
    <property type="molecule type" value="Genomic_DNA"/>
</dbReference>